<reference evidence="2 3" key="2">
    <citation type="journal article" date="1986" name="Med. Microbiol. Immunol.">
        <title>Insect iridescent virus type 6 induced toxic degenerative hepatitis in mice.</title>
        <authorList>
            <person name="Lorbacher de Ruiz H."/>
            <person name="Gelderblom H."/>
            <person name="Hofmann W."/>
            <person name="Darai G."/>
        </authorList>
    </citation>
    <scope>NUCLEOTIDE SEQUENCE [LARGE SCALE GENOMIC DNA]</scope>
</reference>
<organismHost>
    <name type="scientific">Acheta domesticus</name>
    <name type="common">House cricket</name>
    <dbReference type="NCBI Taxonomy" id="6997"/>
</organismHost>
<reference evidence="2 3" key="15">
    <citation type="journal article" date="2001" name="Virology">
        <title>Analysis of the first complete DNA sequence of an invertebrate iridovirus: coding strategy of the genome of Chilo iridescent virus.</title>
        <authorList>
            <person name="Jakob N.J."/>
            <person name="Muller K."/>
            <person name="Bahr U."/>
            <person name="Darai G."/>
        </authorList>
    </citation>
    <scope>NUCLEOTIDE SEQUENCE [LARGE SCALE GENOMIC DNA]</scope>
</reference>
<reference evidence="2 3" key="6">
    <citation type="journal article" date="1992" name="Virus Genes">
        <title>Characterization of the third origin of DNA replication of the genome of insect iridescent virus type 6.</title>
        <authorList>
            <person name="Sonntag K.C."/>
            <person name="Darai G."/>
        </authorList>
    </citation>
    <scope>NUCLEOTIDE SEQUENCE [LARGE SCALE GENOMIC DNA]</scope>
</reference>
<keyword evidence="1" id="KW-1133">Transmembrane helix</keyword>
<reference evidence="2 3" key="9">
    <citation type="journal article" date="1994" name="J. Gen. Virol.">
        <title>Insect iridescent virus type 6 encodes a polypeptide related to the largest subunit of eukaryotic RNA polymerase II.</title>
        <authorList>
            <person name="Schnitzler P."/>
            <person name="Sonntag K.C."/>
            <person name="Muller M."/>
            <person name="Janssen W."/>
            <person name="Bugert J.J."/>
            <person name="Koonin E.V."/>
            <person name="Darai G."/>
        </authorList>
    </citation>
    <scope>NUCLEOTIDE SEQUENCE [LARGE SCALE GENOMIC DNA]</scope>
</reference>
<proteinExistence type="predicted"/>
<dbReference type="Proteomes" id="UP000001359">
    <property type="component" value="Segment"/>
</dbReference>
<keyword evidence="1" id="KW-0472">Membrane</keyword>
<reference evidence="2 3" key="4">
    <citation type="journal article" date="1988" name="Virology">
        <title>Identification and characterization of the repetitive DNA element in the genome of insect iridescent virus type 6.</title>
        <authorList>
            <person name="Fischer M."/>
            <person name="Schnitzler P."/>
            <person name="Delius H."/>
            <person name="Darai G."/>
        </authorList>
    </citation>
    <scope>NUCLEOTIDE SEQUENCE [LARGE SCALE GENOMIC DNA]</scope>
</reference>
<reference evidence="2 3" key="13">
    <citation type="journal article" date="1998" name="Virus Genes">
        <title>Identification of a thymidylate synthase gene within the genome of Chilo iridescent virus.</title>
        <authorList>
            <person name="Muller K."/>
            <person name="Tidona C.A."/>
            <person name="Bahr U."/>
            <person name="Darai G."/>
        </authorList>
    </citation>
    <scope>NUCLEOTIDE SEQUENCE [LARGE SCALE GENOMIC DNA]</scope>
</reference>
<feature type="transmembrane region" description="Helical" evidence="1">
    <location>
        <begin position="67"/>
        <end position="87"/>
    </location>
</feature>
<reference evidence="2 3" key="1">
    <citation type="journal article" date="1984" name="J. Virol.">
        <title>DNA analysis of insect iridescent virus 6: evidence for circular permutation and terminal redundancy.</title>
        <authorList>
            <person name="Delius H."/>
            <person name="Darai G."/>
            <person name="Fluegel R.M."/>
        </authorList>
    </citation>
    <scope>NUCLEOTIDE SEQUENCE [LARGE SCALE GENOMIC DNA]</scope>
</reference>
<sequence>MCHLRFKIFYLSKVNMLCQYKNLLGKPNQGIHSLRIGKNIIGNNGIAVFDIGLAILLALIISKLFNTSFLMAFVYSILLGILLHRLFCVETTIDQMLFNK</sequence>
<dbReference type="RefSeq" id="NP_149711.1">
    <property type="nucleotide sequence ID" value="NC_003038.1"/>
</dbReference>
<dbReference type="EMBL" id="AF303741">
    <property type="protein sequence ID" value="AAK82109.1"/>
    <property type="molecule type" value="Genomic_DNA"/>
</dbReference>
<reference evidence="2 3" key="12">
    <citation type="journal article" date="1997" name="Virus Genes">
        <title>The DNA sequence of Chilo iridescent virus between the genome coordinates 0.101 and 0.391; similarities in coding strategy between insect and vertebrate iridoviruses.</title>
        <authorList>
            <person name="Bahr U."/>
            <person name="Tidona C.A."/>
            <person name="Darai G."/>
        </authorList>
    </citation>
    <scope>NUCLEOTIDE SEQUENCE [LARGE SCALE GENOMIC DNA]</scope>
</reference>
<organism evidence="2 3">
    <name type="scientific">Invertebrate iridescent virus 6</name>
    <name type="common">IIV-6</name>
    <name type="synonym">Chilo iridescent virus</name>
    <dbReference type="NCBI Taxonomy" id="176652"/>
    <lineage>
        <taxon>Viruses</taxon>
        <taxon>Varidnaviria</taxon>
        <taxon>Bamfordvirae</taxon>
        <taxon>Nucleocytoviricota</taxon>
        <taxon>Megaviricetes</taxon>
        <taxon>Pimascovirales</taxon>
        <taxon>Pimascovirales incertae sedis</taxon>
        <taxon>Iridoviridae</taxon>
        <taxon>Betairidovirinae</taxon>
        <taxon>Iridovirus</taxon>
        <taxon>Iridovirus chilo1</taxon>
    </lineage>
</organism>
<reference evidence="2 3" key="7">
    <citation type="journal article" date="1993" name="J. Gen. Virol.">
        <title>Identification of the gene encoding the major capsid protein of insect iridescent virus type 6 by polymerase chain reaction.</title>
        <authorList>
            <person name="Stohwasser R."/>
            <person name="Raab K."/>
            <person name="Schnitzler P."/>
            <person name="Janssen W."/>
            <person name="Darai G."/>
        </authorList>
    </citation>
    <scope>NUCLEOTIDE SEQUENCE [LARGE SCALE GENOMIC DNA]</scope>
</reference>
<organismHost>
    <name type="scientific">Gryllus campestris</name>
    <dbReference type="NCBI Taxonomy" id="58607"/>
</organismHost>
<accession>Q91FS4</accession>
<evidence type="ECO:0000313" key="2">
    <source>
        <dbReference type="EMBL" id="AAK82109.1"/>
    </source>
</evidence>
<name>Q91FS4_IIV6</name>
<evidence type="ECO:0000256" key="1">
    <source>
        <dbReference type="SAM" id="Phobius"/>
    </source>
</evidence>
<organismHost>
    <name type="scientific">Chilo suppressalis</name>
    <name type="common">Asiatic rice borer moth</name>
    <dbReference type="NCBI Taxonomy" id="168631"/>
</organismHost>
<dbReference type="OrthoDB" id="29267at10239"/>
<reference evidence="2 3" key="3">
    <citation type="journal article" date="1987" name="Virology">
        <title>Molecular cloning and physical mapping of the genome of insect iridescent virus type 6: further evidence for circular permutation of the viral genome.</title>
        <authorList>
            <person name="Schnitzler P."/>
            <person name="Soltau J.B."/>
            <person name="Fischer M."/>
            <person name="Reisner H."/>
            <person name="Scholz J."/>
            <person name="Delius H."/>
            <person name="Darai G."/>
        </authorList>
    </citation>
    <scope>NUCLEOTIDE SEQUENCE [LARGE SCALE GENOMIC DNA]</scope>
</reference>
<protein>
    <submittedName>
        <fullName evidence="2">248R</fullName>
    </submittedName>
</protein>
<evidence type="ECO:0000313" key="3">
    <source>
        <dbReference type="Proteomes" id="UP000001359"/>
    </source>
</evidence>
<keyword evidence="3" id="KW-1185">Reference proteome</keyword>
<dbReference type="KEGG" id="vg:1733009"/>
<reference evidence="2 3" key="8">
    <citation type="journal article" date="1994" name="Intervirology">
        <title>Identification of the primary structure and the coding capacity of the genome of insect iridescent virus type 6 between the genome coordinates 0.310 and 0.347 (7990 bp).</title>
        <authorList>
            <person name="Sonntag K.C."/>
            <person name="Schnitzler P."/>
            <person name="Janssen W."/>
            <person name="Darai G."/>
        </authorList>
    </citation>
    <scope>NUCLEOTIDE SEQUENCE [LARGE SCALE GENOMIC DNA]</scope>
</reference>
<reference evidence="2 3" key="14">
    <citation type="journal article" date="1999" name="Virus Genes">
        <title>Identification of a gene cluster within the genome of Chilo iridescent virus encoding enzymes involved in viral DNA replication and processing.</title>
        <authorList>
            <person name="Muller K."/>
            <person name="Tidona C.A."/>
            <person name="Darai G."/>
        </authorList>
    </citation>
    <scope>NUCLEOTIDE SEQUENCE [LARGE SCALE GENOMIC DNA]</scope>
</reference>
<organismHost>
    <name type="scientific">Spodoptera frugiperda</name>
    <name type="common">Fall armyworm</name>
    <dbReference type="NCBI Taxonomy" id="7108"/>
</organismHost>
<organismHost>
    <name type="scientific">Gryllus bimaculatus</name>
    <name type="common">Two-spotted cricket</name>
    <dbReference type="NCBI Taxonomy" id="6999"/>
</organismHost>
<reference evidence="2 3" key="10">
    <citation type="journal article" date="1994" name="Nucleic Acids Res.">
        <title>Identification of genes encoding zinc finger proteins, non-histone chromosomal HMG protein homologue, and a putative GTP phosphohydrolase in the genome of Chilo iridescent virus.</title>
        <authorList>
            <person name="Schnitzler P."/>
            <person name="Hug M."/>
            <person name="Handermann M."/>
            <person name="Janssen W."/>
            <person name="Koonin E.V."/>
            <person name="Delius H."/>
            <person name="Darai C."/>
        </authorList>
    </citation>
    <scope>NUCLEOTIDE SEQUENCE [LARGE SCALE GENOMIC DNA]</scope>
</reference>
<feature type="transmembrane region" description="Helical" evidence="1">
    <location>
        <begin position="41"/>
        <end position="61"/>
    </location>
</feature>
<reference evidence="2 3" key="11">
    <citation type="journal article" date="1994" name="Virus Genes">
        <title>Chilo iridescent virus encodes a putative helicase belonging to a distinct family within the "DEAD/H" superfamily: implications for the evolution of large DNA viruses.</title>
        <authorList>
            <person name="Sonntag K.C."/>
            <person name="Schnitzler P."/>
            <person name="Koonin E.V."/>
            <person name="Darai G."/>
        </authorList>
    </citation>
    <scope>NUCLEOTIDE SEQUENCE [LARGE SCALE GENOMIC DNA]</scope>
</reference>
<keyword evidence="1" id="KW-0812">Transmembrane</keyword>
<reference evidence="2 3" key="5">
    <citation type="journal article" date="1992" name="Virus Genes">
        <title>Identification and mapping of origins of DNA replication within the DNA sequences of the genome of insect iridescent virus type 6.</title>
        <authorList>
            <person name="Handermann M."/>
            <person name="Schnitzler P."/>
            <person name="Rosen-Wolff A."/>
            <person name="Raab K."/>
            <person name="Sonntag K.C."/>
            <person name="Darai G."/>
        </authorList>
    </citation>
    <scope>NUCLEOTIDE SEQUENCE [LARGE SCALE GENOMIC DNA]</scope>
</reference>
<dbReference type="GeneID" id="1733009"/>